<dbReference type="AlphaFoldDB" id="A0A010T9N3"/>
<evidence type="ECO:0000313" key="1">
    <source>
        <dbReference type="EMBL" id="EXF94067.1"/>
    </source>
</evidence>
<dbReference type="Proteomes" id="UP000022611">
    <property type="component" value="Unassembled WGS sequence"/>
</dbReference>
<dbReference type="HOGENOM" id="CLU_3028956_0_0_6"/>
<reference evidence="1 2" key="1">
    <citation type="journal article" date="2011" name="J. Bacteriol.">
        <title>Draft genome sequence of the polycyclic aromatic hydrocarbon-degrading, genetically engineered bioluminescent bioreporter Pseudomonas fluorescens HK44.</title>
        <authorList>
            <person name="Chauhan A."/>
            <person name="Layton A.C."/>
            <person name="Williams D.E."/>
            <person name="Smartt A.E."/>
            <person name="Ripp S."/>
            <person name="Karpinets T.V."/>
            <person name="Brown S.D."/>
            <person name="Sayler G.S."/>
        </authorList>
    </citation>
    <scope>NUCLEOTIDE SEQUENCE [LARGE SCALE GENOMIC DNA]</scope>
    <source>
        <strain evidence="1 2">HK44</strain>
    </source>
</reference>
<proteinExistence type="predicted"/>
<sequence>MKQQIFALTRAAVEQRARPIDRAVLADSTLALPAVFQPSCAGFGIRPRIRSRANA</sequence>
<accession>A0A010T9N3</accession>
<protein>
    <submittedName>
        <fullName evidence="1">Uncharacterized protein</fullName>
    </submittedName>
</protein>
<comment type="caution">
    <text evidence="1">The sequence shown here is derived from an EMBL/GenBank/DDBJ whole genome shotgun (WGS) entry which is preliminary data.</text>
</comment>
<evidence type="ECO:0000313" key="2">
    <source>
        <dbReference type="Proteomes" id="UP000022611"/>
    </source>
</evidence>
<gene>
    <name evidence="1" type="ORF">HK44_003750</name>
</gene>
<dbReference type="EMBL" id="AFOY02000015">
    <property type="protein sequence ID" value="EXF94067.1"/>
    <property type="molecule type" value="Genomic_DNA"/>
</dbReference>
<organism evidence="1 2">
    <name type="scientific">Pseudomonas fluorescens HK44</name>
    <dbReference type="NCBI Taxonomy" id="1042209"/>
    <lineage>
        <taxon>Bacteria</taxon>
        <taxon>Pseudomonadati</taxon>
        <taxon>Pseudomonadota</taxon>
        <taxon>Gammaproteobacteria</taxon>
        <taxon>Pseudomonadales</taxon>
        <taxon>Pseudomonadaceae</taxon>
        <taxon>Pseudomonas</taxon>
    </lineage>
</organism>
<name>A0A010T9N3_PSEFL</name>